<dbReference type="Proteomes" id="UP000184474">
    <property type="component" value="Unassembled WGS sequence"/>
</dbReference>
<proteinExistence type="predicted"/>
<evidence type="ECO:0000313" key="1">
    <source>
        <dbReference type="EMBL" id="SHJ93841.1"/>
    </source>
</evidence>
<dbReference type="Pfam" id="PF11013">
    <property type="entry name" value="DUF2851"/>
    <property type="match status" value="1"/>
</dbReference>
<accession>A0A1M6NDQ0</accession>
<evidence type="ECO:0008006" key="3">
    <source>
        <dbReference type="Google" id="ProtNLM"/>
    </source>
</evidence>
<keyword evidence="2" id="KW-1185">Reference proteome</keyword>
<dbReference type="InterPro" id="IPR021272">
    <property type="entry name" value="DUF2851"/>
</dbReference>
<dbReference type="AlphaFoldDB" id="A0A1M6NDQ0"/>
<organism evidence="1 2">
    <name type="scientific">Reichenbachiella agariperforans</name>
    <dbReference type="NCBI Taxonomy" id="156994"/>
    <lineage>
        <taxon>Bacteria</taxon>
        <taxon>Pseudomonadati</taxon>
        <taxon>Bacteroidota</taxon>
        <taxon>Cytophagia</taxon>
        <taxon>Cytophagales</taxon>
        <taxon>Reichenbachiellaceae</taxon>
        <taxon>Reichenbachiella</taxon>
    </lineage>
</organism>
<protein>
    <recommendedName>
        <fullName evidence="3">DUF2851 domain-containing protein</fullName>
    </recommendedName>
</protein>
<gene>
    <name evidence="1" type="ORF">SAMN04488028_102217</name>
</gene>
<evidence type="ECO:0000313" key="2">
    <source>
        <dbReference type="Proteomes" id="UP000184474"/>
    </source>
</evidence>
<sequence length="437" mass="50018">MVAAVWEATRDTVQETFLHFVWNYQRFASAHLVTVEDQPIEIYNLGHHNSDAGPDFLQAKLRIGDICWYGSVEIHINSSDWDRHDHQSDTKYNSVILHVVWNHDKECCREDGERLPVLQLSDRVDLQLLSKSNSLINSPLAIPCQEQFSQVRNIDKVSMLDHACVERLRRKSALLLDMLDSNVGSWEETAYQWIAQHFGFKKNAEAMLKLATRLPHKLLLKHQSEPLDVEALVFGVAGFLEGEARDQHHAELKRRYDYLAKKYNLQEQEMLRVEWDFLRMRPSNFPTVRLAQLVCFVSTHAKFFDLIVHGTSGMEVRGFFDMKVSAYWQLHYDFGKTSKRVTAGIGKSSVDVLLINGVVTLLTAYGTSVGETRYLDRAVDLLQGLKPEQNSIISDWEALGMEVTSAFDTQALIELKNEFCLKKKCLSCKIGLKILSS</sequence>
<dbReference type="STRING" id="156994.SAMN04488028_102217"/>
<dbReference type="EMBL" id="FRAA01000002">
    <property type="protein sequence ID" value="SHJ93841.1"/>
    <property type="molecule type" value="Genomic_DNA"/>
</dbReference>
<reference evidence="2" key="1">
    <citation type="submission" date="2016-11" db="EMBL/GenBank/DDBJ databases">
        <authorList>
            <person name="Varghese N."/>
            <person name="Submissions S."/>
        </authorList>
    </citation>
    <scope>NUCLEOTIDE SEQUENCE [LARGE SCALE GENOMIC DNA]</scope>
    <source>
        <strain evidence="2">DSM 26134</strain>
    </source>
</reference>
<name>A0A1M6NDQ0_REIAG</name>